<dbReference type="EMBL" id="KC246862">
    <property type="protein sequence ID" value="AHF26014.1"/>
    <property type="molecule type" value="Genomic_DNA"/>
</dbReference>
<dbReference type="Pfam" id="PF05848">
    <property type="entry name" value="CtsR"/>
    <property type="match status" value="1"/>
</dbReference>
<protein>
    <submittedName>
        <fullName evidence="3">Transcriptional repressor, CtsR</fullName>
    </submittedName>
</protein>
<dbReference type="InterPro" id="IPR041473">
    <property type="entry name" value="CtsR_C"/>
</dbReference>
<dbReference type="InterPro" id="IPR041908">
    <property type="entry name" value="CtsR_C_sf"/>
</dbReference>
<dbReference type="Gene3D" id="1.10.1200.150">
    <property type="entry name" value="Transcriptional regulator CtsR, C-terminal domain"/>
    <property type="match status" value="1"/>
</dbReference>
<dbReference type="AlphaFoldDB" id="W0FR84"/>
<evidence type="ECO:0000259" key="2">
    <source>
        <dbReference type="Pfam" id="PF17727"/>
    </source>
</evidence>
<dbReference type="InterPro" id="IPR040465">
    <property type="entry name" value="CtsR_N"/>
</dbReference>
<proteinExistence type="predicted"/>
<dbReference type="InterPro" id="IPR041902">
    <property type="entry name" value="CtsR_N_sf"/>
</dbReference>
<dbReference type="Pfam" id="PF17727">
    <property type="entry name" value="CtsR_C"/>
    <property type="match status" value="1"/>
</dbReference>
<feature type="domain" description="CtsR C-terminal dimerization" evidence="2">
    <location>
        <begin position="79"/>
        <end position="147"/>
    </location>
</feature>
<dbReference type="Gene3D" id="3.30.56.130">
    <property type="entry name" value="Transcriptional regulator CtsR, winged HTH domain"/>
    <property type="match status" value="1"/>
</dbReference>
<sequence length="153" mass="16719">MARLVDVIEDMIKEMIDENNGIATINRSALAEQANCVPSQITYVLSTRFSSGQGYIVESRRGGGGQITVTRVDFLNKFEYLKEMIDAIGDAVTQQQARILLEGAVSAGAITKRDAIIIMSAVSDRALGLVETETRSKVRARIMKNLLLALISE</sequence>
<feature type="domain" description="CtsR N-terminal HTH" evidence="1">
    <location>
        <begin position="4"/>
        <end position="72"/>
    </location>
</feature>
<reference evidence="3" key="1">
    <citation type="journal article" date="2013" name="PLoS ONE">
        <title>Metagenomic insights into the carbohydrate-active enzymes carried by the microorganisms adhering to solid digesta in the rumen of cows.</title>
        <authorList>
            <person name="Wang L."/>
            <person name="Hatem A."/>
            <person name="Catalyurek U.V."/>
            <person name="Morrison M."/>
            <person name="Yu Z."/>
        </authorList>
    </citation>
    <scope>NUCLEOTIDE SEQUENCE</scope>
</reference>
<accession>W0FR84</accession>
<name>W0FR84_9BACT</name>
<evidence type="ECO:0000259" key="1">
    <source>
        <dbReference type="Pfam" id="PF05848"/>
    </source>
</evidence>
<organism evidence="3">
    <name type="scientific">uncultured bacterium Contigcl_1565</name>
    <dbReference type="NCBI Taxonomy" id="1393654"/>
    <lineage>
        <taxon>Bacteria</taxon>
        <taxon>environmental samples</taxon>
    </lineage>
</organism>
<evidence type="ECO:0000313" key="3">
    <source>
        <dbReference type="EMBL" id="AHF26014.1"/>
    </source>
</evidence>